<dbReference type="RefSeq" id="WP_379708553.1">
    <property type="nucleotide sequence ID" value="NZ_JBHSCZ010000002.1"/>
</dbReference>
<evidence type="ECO:0000256" key="1">
    <source>
        <dbReference type="ARBA" id="ARBA00004651"/>
    </source>
</evidence>
<dbReference type="EMBL" id="JBHSCZ010000002">
    <property type="protein sequence ID" value="MFC4262776.1"/>
    <property type="molecule type" value="Genomic_DNA"/>
</dbReference>
<keyword evidence="3 6" id="KW-0812">Transmembrane</keyword>
<feature type="transmembrane region" description="Helical" evidence="6">
    <location>
        <begin position="329"/>
        <end position="349"/>
    </location>
</feature>
<feature type="transmembrane region" description="Helical" evidence="6">
    <location>
        <begin position="412"/>
        <end position="439"/>
    </location>
</feature>
<comment type="caution">
    <text evidence="9">The sequence shown here is derived from an EMBL/GenBank/DDBJ whole genome shotgun (WGS) entry which is preliminary data.</text>
</comment>
<organism evidence="9 10">
    <name type="scientific">Ferruginibacter yonginensis</name>
    <dbReference type="NCBI Taxonomy" id="1310416"/>
    <lineage>
        <taxon>Bacteria</taxon>
        <taxon>Pseudomonadati</taxon>
        <taxon>Bacteroidota</taxon>
        <taxon>Chitinophagia</taxon>
        <taxon>Chitinophagales</taxon>
        <taxon>Chitinophagaceae</taxon>
        <taxon>Ferruginibacter</taxon>
    </lineage>
</organism>
<keyword evidence="5 6" id="KW-0472">Membrane</keyword>
<reference evidence="10" key="1">
    <citation type="journal article" date="2019" name="Int. J. Syst. Evol. Microbiol.">
        <title>The Global Catalogue of Microorganisms (GCM) 10K type strain sequencing project: providing services to taxonomists for standard genome sequencing and annotation.</title>
        <authorList>
            <consortium name="The Broad Institute Genomics Platform"/>
            <consortium name="The Broad Institute Genome Sequencing Center for Infectious Disease"/>
            <person name="Wu L."/>
            <person name="Ma J."/>
        </authorList>
    </citation>
    <scope>NUCLEOTIDE SEQUENCE [LARGE SCALE GENOMIC DNA]</scope>
    <source>
        <strain evidence="10">CECT 8289</strain>
    </source>
</reference>
<evidence type="ECO:0000259" key="8">
    <source>
        <dbReference type="Pfam" id="PF13567"/>
    </source>
</evidence>
<dbReference type="InterPro" id="IPR052159">
    <property type="entry name" value="Competence_DNA_uptake"/>
</dbReference>
<evidence type="ECO:0000313" key="9">
    <source>
        <dbReference type="EMBL" id="MFC4262776.1"/>
    </source>
</evidence>
<name>A0ABV8QR38_9BACT</name>
<protein>
    <submittedName>
        <fullName evidence="9">ComEC/Rec2 family competence protein</fullName>
    </submittedName>
</protein>
<dbReference type="InterPro" id="IPR004477">
    <property type="entry name" value="ComEC_N"/>
</dbReference>
<dbReference type="PANTHER" id="PTHR30619">
    <property type="entry name" value="DNA INTERNALIZATION/COMPETENCE PROTEIN COMEC/REC2"/>
    <property type="match status" value="1"/>
</dbReference>
<feature type="domain" description="ComEC/Rec2-related protein" evidence="7">
    <location>
        <begin position="230"/>
        <end position="497"/>
    </location>
</feature>
<evidence type="ECO:0000256" key="4">
    <source>
        <dbReference type="ARBA" id="ARBA00022989"/>
    </source>
</evidence>
<dbReference type="Pfam" id="PF03772">
    <property type="entry name" value="Competence"/>
    <property type="match status" value="1"/>
</dbReference>
<feature type="transmembrane region" description="Helical" evidence="6">
    <location>
        <begin position="7"/>
        <end position="38"/>
    </location>
</feature>
<evidence type="ECO:0000313" key="10">
    <source>
        <dbReference type="Proteomes" id="UP001595907"/>
    </source>
</evidence>
<dbReference type="NCBIfam" id="TIGR00360">
    <property type="entry name" value="ComEC_N-term"/>
    <property type="match status" value="1"/>
</dbReference>
<dbReference type="PANTHER" id="PTHR30619:SF1">
    <property type="entry name" value="RECOMBINATION PROTEIN 2"/>
    <property type="match status" value="1"/>
</dbReference>
<evidence type="ECO:0000259" key="7">
    <source>
        <dbReference type="Pfam" id="PF03772"/>
    </source>
</evidence>
<evidence type="ECO:0000256" key="6">
    <source>
        <dbReference type="SAM" id="Phobius"/>
    </source>
</evidence>
<feature type="transmembrane region" description="Helical" evidence="6">
    <location>
        <begin position="476"/>
        <end position="499"/>
    </location>
</feature>
<gene>
    <name evidence="9" type="ORF">ACFOWM_07810</name>
</gene>
<keyword evidence="4 6" id="KW-1133">Transmembrane helix</keyword>
<feature type="transmembrane region" description="Helical" evidence="6">
    <location>
        <begin position="355"/>
        <end position="375"/>
    </location>
</feature>
<sequence>MRLLPPLILAVITAWYLNINLQNIIIAVLCCGLGLTLLRSLPIGKRYHYQWVQGVFIYVLIGCLGMFITWQNNSSHQSNWYGKFYNDSMQMVVSINEPLIEKERSFKVSATVESLFNNDTLKKVNGTLLLYFAKNKTAATLQYGDKILIKGNLQSIQNNGNPGAFNYSRYMAFQQTYHQVYLKEADFIVLHQQKTNIVYDFIYWARSKVVKTLQKYIVGDKKVVGITEALLIGYKEDLDKDTVQAYSNTGVVHIIAISGMHLGLIYVVLVWLFSKLPYIKNSPITRVILILGCLWLFSLITGAAASVLRSAVMFTFIVIGKNFFKQASIYNTLAASAFVLLCYNPYLLWDVGFQLSYFAVIGIVWLQKPITNIWYIKNKFLRSIWEMCAITIAAQIIAFPICIFYFHQFPTLFLLANLICVPLSTVILFAEILLLIVSAIKPLASAIGQTIYVLTWLMNTCITYCNNIPFAVIDAIFANVLSTILLYVFVVSGCAYLLYKNKVLKYTTSVALLLFLVCWGYHKWQLLQQQKIVIYNVSKHTAIDFIEGNKYQFYGDDTLRIDGALQNFNLKPSRILYQINVAPNGLPAVQQQHNFFEFNNKKIWIIDSAITCKPLANPIEVDVLLVTKNPNINLENILIAVKPHCIVFDGANSLWKIEQWKKQCDDLHLRCHITPKMGAYILNVP</sequence>
<proteinExistence type="predicted"/>
<feature type="transmembrane region" description="Helical" evidence="6">
    <location>
        <begin position="284"/>
        <end position="308"/>
    </location>
</feature>
<dbReference type="Pfam" id="PF13567">
    <property type="entry name" value="DUF4131"/>
    <property type="match status" value="1"/>
</dbReference>
<comment type="subcellular location">
    <subcellularLocation>
        <location evidence="1">Cell membrane</location>
        <topology evidence="1">Multi-pass membrane protein</topology>
    </subcellularLocation>
</comment>
<dbReference type="InterPro" id="IPR025405">
    <property type="entry name" value="DUF4131"/>
</dbReference>
<keyword evidence="10" id="KW-1185">Reference proteome</keyword>
<evidence type="ECO:0000256" key="5">
    <source>
        <dbReference type="ARBA" id="ARBA00023136"/>
    </source>
</evidence>
<feature type="domain" description="DUF4131" evidence="8">
    <location>
        <begin position="24"/>
        <end position="187"/>
    </location>
</feature>
<keyword evidence="2" id="KW-1003">Cell membrane</keyword>
<evidence type="ECO:0000256" key="3">
    <source>
        <dbReference type="ARBA" id="ARBA00022692"/>
    </source>
</evidence>
<feature type="transmembrane region" description="Helical" evidence="6">
    <location>
        <begin position="387"/>
        <end position="406"/>
    </location>
</feature>
<dbReference type="Proteomes" id="UP001595907">
    <property type="component" value="Unassembled WGS sequence"/>
</dbReference>
<feature type="transmembrane region" description="Helical" evidence="6">
    <location>
        <begin position="50"/>
        <end position="70"/>
    </location>
</feature>
<feature type="transmembrane region" description="Helical" evidence="6">
    <location>
        <begin position="451"/>
        <end position="470"/>
    </location>
</feature>
<evidence type="ECO:0000256" key="2">
    <source>
        <dbReference type="ARBA" id="ARBA00022475"/>
    </source>
</evidence>
<accession>A0ABV8QR38</accession>
<feature type="transmembrane region" description="Helical" evidence="6">
    <location>
        <begin position="250"/>
        <end position="272"/>
    </location>
</feature>